<feature type="chain" id="PRO_5042851404" description="Phytase-like domain-containing protein" evidence="1">
    <location>
        <begin position="19"/>
        <end position="564"/>
    </location>
</feature>
<proteinExistence type="predicted"/>
<gene>
    <name evidence="3" type="ORF">KL928_002265</name>
</gene>
<dbReference type="PANTHER" id="PTHR37957">
    <property type="entry name" value="BLR7070 PROTEIN"/>
    <property type="match status" value="1"/>
</dbReference>
<dbReference type="RefSeq" id="XP_043060470.1">
    <property type="nucleotide sequence ID" value="XM_043202722.1"/>
</dbReference>
<dbReference type="PANTHER" id="PTHR37957:SF1">
    <property type="entry name" value="PHYTASE-LIKE DOMAIN-CONTAINING PROTEIN"/>
    <property type="match status" value="1"/>
</dbReference>
<keyword evidence="1" id="KW-0732">Signal</keyword>
<accession>A0AAN6I674</accession>
<name>A0AAN6I674_PICAN</name>
<dbReference type="InterPro" id="IPR027372">
    <property type="entry name" value="Phytase-like_dom"/>
</dbReference>
<evidence type="ECO:0000313" key="4">
    <source>
        <dbReference type="Proteomes" id="UP001196530"/>
    </source>
</evidence>
<protein>
    <recommendedName>
        <fullName evidence="2">Phytase-like domain-containing protein</fullName>
    </recommendedName>
</protein>
<feature type="signal peptide" evidence="1">
    <location>
        <begin position="1"/>
        <end position="18"/>
    </location>
</feature>
<dbReference type="AlphaFoldDB" id="A0AAN6I674"/>
<dbReference type="Proteomes" id="UP001196530">
    <property type="component" value="Unassembled WGS sequence"/>
</dbReference>
<comment type="caution">
    <text evidence="3">The sequence shown here is derived from an EMBL/GenBank/DDBJ whole genome shotgun (WGS) entry which is preliminary data.</text>
</comment>
<evidence type="ECO:0000313" key="3">
    <source>
        <dbReference type="EMBL" id="KAG7819591.1"/>
    </source>
</evidence>
<dbReference type="Pfam" id="PF13449">
    <property type="entry name" value="Phytase-like"/>
    <property type="match status" value="1"/>
</dbReference>
<evidence type="ECO:0000256" key="1">
    <source>
        <dbReference type="SAM" id="SignalP"/>
    </source>
</evidence>
<organism evidence="3 4">
    <name type="scientific">Pichia angusta</name>
    <name type="common">Yeast</name>
    <name type="synonym">Hansenula polymorpha</name>
    <dbReference type="NCBI Taxonomy" id="870730"/>
    <lineage>
        <taxon>Eukaryota</taxon>
        <taxon>Fungi</taxon>
        <taxon>Dikarya</taxon>
        <taxon>Ascomycota</taxon>
        <taxon>Saccharomycotina</taxon>
        <taxon>Pichiomycetes</taxon>
        <taxon>Pichiales</taxon>
        <taxon>Pichiaceae</taxon>
        <taxon>Ogataea</taxon>
    </lineage>
</organism>
<feature type="domain" description="Phytase-like" evidence="2">
    <location>
        <begin position="170"/>
        <end position="458"/>
    </location>
</feature>
<dbReference type="GeneID" id="66126316"/>
<dbReference type="EMBL" id="JAHLUX010000004">
    <property type="protein sequence ID" value="KAG7819591.1"/>
    <property type="molecule type" value="Genomic_DNA"/>
</dbReference>
<evidence type="ECO:0000259" key="2">
    <source>
        <dbReference type="Pfam" id="PF13449"/>
    </source>
</evidence>
<sequence>MKFTTVAAFLSLIPASFAANSVFIGHDEYINYGLSGYGFVPGDAVDKYKDTISFGSSISLHKPSLSVSKGVYSFVTYNLPDRGWNTNGTLNYAPRIHKYGVTFTPKNSSDSANLVWNYQDTILLKDFNGQLMTGLDCNTTLHQNGHTLPATQFVGDGFGGGLNTNSTTTRVCLDPEALRIVKNDISNGFWITDEYGPGIFKFDSNGTLIDYTLPPDAIIPFRNDTVSFSANSPPLYEDYDLGDPDSGRGNNQGFEGAAVSPDGKHVYALLQSAAIQEGGSEKYTSEYVRMVKYDVSGSSPLLEAEYVLRLPTYEDPEKEAAKNPRVAAQSELVYLSDEIFMVLARDSGRGRAQDNTTSIYRHADLYSIANATNIAGKYDNMGDKIASKKGKLEDGITTATYYSFLDYNNQTELSKFGLHNGGNDDSMLLNEKWEGITLIPVECTTDEYFLLTVSDDDFITQNGFMNFGKFPYSDLSGANLDNQALVFHVKLPALTHENTCTALSSQPANSTNGAATSSAVQALLETRTTTAHGSTSLAVSIASDAGSGLRFSAFGLLPLVLALL</sequence>
<reference evidence="3" key="1">
    <citation type="journal article" date="2021" name="G3 (Bethesda)">
        <title>Genomic diversity, chromosomal rearrangements, and interspecies hybridization in the ogataea polymorpha species complex.</title>
        <authorList>
            <person name="Hanson S.J."/>
            <person name="Cinneide E.O."/>
            <person name="Salzberg L.I."/>
            <person name="Wolfe K.H."/>
            <person name="McGowan J."/>
            <person name="Fitzpatrick D.A."/>
            <person name="Matlin K."/>
        </authorList>
    </citation>
    <scope>NUCLEOTIDE SEQUENCE</scope>
    <source>
        <strain evidence="3">61-244</strain>
    </source>
</reference>